<dbReference type="RefSeq" id="WP_349228418.1">
    <property type="nucleotide sequence ID" value="NZ_JBBMFJ010000002.1"/>
</dbReference>
<dbReference type="Proteomes" id="UP001437460">
    <property type="component" value="Unassembled WGS sequence"/>
</dbReference>
<comment type="caution">
    <text evidence="2">The sequence shown here is derived from an EMBL/GenBank/DDBJ whole genome shotgun (WGS) entry which is preliminary data.</text>
</comment>
<reference evidence="2 3" key="1">
    <citation type="submission" date="2024-03" db="EMBL/GenBank/DDBJ databases">
        <title>Human intestinal bacterial collection.</title>
        <authorList>
            <person name="Pauvert C."/>
            <person name="Hitch T.C.A."/>
            <person name="Clavel T."/>
        </authorList>
    </citation>
    <scope>NUCLEOTIDE SEQUENCE [LARGE SCALE GENOMIC DNA]</scope>
    <source>
        <strain evidence="2 3">CLA-AP-H27</strain>
    </source>
</reference>
<dbReference type="InterPro" id="IPR037523">
    <property type="entry name" value="VOC_core"/>
</dbReference>
<keyword evidence="3" id="KW-1185">Reference proteome</keyword>
<evidence type="ECO:0000259" key="1">
    <source>
        <dbReference type="PROSITE" id="PS51819"/>
    </source>
</evidence>
<dbReference type="SUPFAM" id="SSF54593">
    <property type="entry name" value="Glyoxalase/Bleomycin resistance protein/Dihydroxybiphenyl dioxygenase"/>
    <property type="match status" value="1"/>
</dbReference>
<dbReference type="Gene3D" id="3.10.180.10">
    <property type="entry name" value="2,3-Dihydroxybiphenyl 1,2-Dioxygenase, domain 1"/>
    <property type="match status" value="1"/>
</dbReference>
<feature type="domain" description="VOC" evidence="1">
    <location>
        <begin position="11"/>
        <end position="123"/>
    </location>
</feature>
<proteinExistence type="predicted"/>
<dbReference type="PROSITE" id="PS51819">
    <property type="entry name" value="VOC"/>
    <property type="match status" value="1"/>
</dbReference>
<protein>
    <recommendedName>
        <fullName evidence="1">VOC domain-containing protein</fullName>
    </recommendedName>
</protein>
<dbReference type="EMBL" id="JBBMFJ010000002">
    <property type="protein sequence ID" value="MEQ2561994.1"/>
    <property type="molecule type" value="Genomic_DNA"/>
</dbReference>
<name>A0ABV1HI61_9FIRM</name>
<sequence>MFLGDGNVKFEFAHVGINAQTPEEGVRMKDFFTNVMGYHDYREIPAGYFTVDNKMELLKKMGKGTMGHLGFFVNDMSAAIAYLEEKGYPVDYDTARYDEDGKTIRLIFLKEEINGFRIHITVKKAPFYVEA</sequence>
<accession>A0ABV1HI61</accession>
<dbReference type="InterPro" id="IPR029068">
    <property type="entry name" value="Glyas_Bleomycin-R_OHBP_Dase"/>
</dbReference>
<gene>
    <name evidence="2" type="ORF">WMO41_02135</name>
</gene>
<evidence type="ECO:0000313" key="2">
    <source>
        <dbReference type="EMBL" id="MEQ2561994.1"/>
    </source>
</evidence>
<organism evidence="2 3">
    <name type="scientific">Ventrimonas faecis</name>
    <dbReference type="NCBI Taxonomy" id="3133170"/>
    <lineage>
        <taxon>Bacteria</taxon>
        <taxon>Bacillati</taxon>
        <taxon>Bacillota</taxon>
        <taxon>Clostridia</taxon>
        <taxon>Lachnospirales</taxon>
        <taxon>Lachnospiraceae</taxon>
        <taxon>Ventrimonas</taxon>
    </lineage>
</organism>
<evidence type="ECO:0000313" key="3">
    <source>
        <dbReference type="Proteomes" id="UP001437460"/>
    </source>
</evidence>